<evidence type="ECO:0000256" key="3">
    <source>
        <dbReference type="PROSITE-ProRule" id="PRU00283"/>
    </source>
</evidence>
<feature type="region of interest" description="Disordered" evidence="5">
    <location>
        <begin position="788"/>
        <end position="837"/>
    </location>
</feature>
<feature type="compositionally biased region" description="Low complexity" evidence="5">
    <location>
        <begin position="151"/>
        <end position="166"/>
    </location>
</feature>
<dbReference type="EMBL" id="HE575323">
    <property type="protein sequence ID" value="CCC94534.1"/>
    <property type="molecule type" value="Genomic_DNA"/>
</dbReference>
<dbReference type="GO" id="GO:0003777">
    <property type="term" value="F:microtubule motor activity"/>
    <property type="evidence" value="ECO:0007669"/>
    <property type="project" value="InterPro"/>
</dbReference>
<dbReference type="GO" id="GO:0008017">
    <property type="term" value="F:microtubule binding"/>
    <property type="evidence" value="ECO:0007669"/>
    <property type="project" value="InterPro"/>
</dbReference>
<keyword evidence="3" id="KW-0505">Motor protein</keyword>
<proteinExistence type="inferred from homology"/>
<evidence type="ECO:0000259" key="6">
    <source>
        <dbReference type="PROSITE" id="PS50067"/>
    </source>
</evidence>
<accession>G0UYR7</accession>
<evidence type="ECO:0000256" key="1">
    <source>
        <dbReference type="ARBA" id="ARBA00022741"/>
    </source>
</evidence>
<evidence type="ECO:0000256" key="5">
    <source>
        <dbReference type="SAM" id="MobiDB-lite"/>
    </source>
</evidence>
<organism evidence="7">
    <name type="scientific">Trypanosoma congolense (strain IL3000)</name>
    <dbReference type="NCBI Taxonomy" id="1068625"/>
    <lineage>
        <taxon>Eukaryota</taxon>
        <taxon>Discoba</taxon>
        <taxon>Euglenozoa</taxon>
        <taxon>Kinetoplastea</taxon>
        <taxon>Metakinetoplastina</taxon>
        <taxon>Trypanosomatida</taxon>
        <taxon>Trypanosomatidae</taxon>
        <taxon>Trypanosoma</taxon>
        <taxon>Nannomonas</taxon>
    </lineage>
</organism>
<dbReference type="InterPro" id="IPR036961">
    <property type="entry name" value="Kinesin_motor_dom_sf"/>
</dbReference>
<dbReference type="InterPro" id="IPR027417">
    <property type="entry name" value="P-loop_NTPase"/>
</dbReference>
<keyword evidence="2 3" id="KW-0067">ATP-binding</keyword>
<feature type="binding site" evidence="3">
    <location>
        <begin position="223"/>
        <end position="230"/>
    </location>
    <ligand>
        <name>ATP</name>
        <dbReference type="ChEBI" id="CHEBI:30616"/>
    </ligand>
</feature>
<name>G0UYR7_TRYCI</name>
<dbReference type="PROSITE" id="PS50067">
    <property type="entry name" value="KINESIN_MOTOR_2"/>
    <property type="match status" value="1"/>
</dbReference>
<feature type="region of interest" description="Disordered" evidence="5">
    <location>
        <begin position="1"/>
        <end position="25"/>
    </location>
</feature>
<feature type="region of interest" description="Disordered" evidence="5">
    <location>
        <begin position="264"/>
        <end position="289"/>
    </location>
</feature>
<dbReference type="InterPro" id="IPR019821">
    <property type="entry name" value="Kinesin_motor_CS"/>
</dbReference>
<dbReference type="Gene3D" id="3.40.850.10">
    <property type="entry name" value="Kinesin motor domain"/>
    <property type="match status" value="1"/>
</dbReference>
<feature type="region of interest" description="Disordered" evidence="5">
    <location>
        <begin position="1063"/>
        <end position="1085"/>
    </location>
</feature>
<feature type="compositionally biased region" description="Basic and acidic residues" evidence="5">
    <location>
        <begin position="903"/>
        <end position="916"/>
    </location>
</feature>
<dbReference type="VEuPathDB" id="TriTrypDB:TcIL3000_10_13170"/>
<evidence type="ECO:0000256" key="4">
    <source>
        <dbReference type="SAM" id="Coils"/>
    </source>
</evidence>
<dbReference type="GO" id="GO:0007018">
    <property type="term" value="P:microtubule-based movement"/>
    <property type="evidence" value="ECO:0007669"/>
    <property type="project" value="InterPro"/>
</dbReference>
<dbReference type="SUPFAM" id="SSF52540">
    <property type="entry name" value="P-loop containing nucleoside triphosphate hydrolases"/>
    <property type="match status" value="1"/>
</dbReference>
<dbReference type="GO" id="GO:0005524">
    <property type="term" value="F:ATP binding"/>
    <property type="evidence" value="ECO:0007669"/>
    <property type="project" value="UniProtKB-UniRule"/>
</dbReference>
<feature type="region of interest" description="Disordered" evidence="5">
    <location>
        <begin position="656"/>
        <end position="705"/>
    </location>
</feature>
<feature type="compositionally biased region" description="Polar residues" evidence="5">
    <location>
        <begin position="1071"/>
        <end position="1085"/>
    </location>
</feature>
<evidence type="ECO:0000313" key="7">
    <source>
        <dbReference type="EMBL" id="CCC94534.1"/>
    </source>
</evidence>
<dbReference type="PANTHER" id="PTHR47117">
    <property type="entry name" value="STAR-RELATED LIPID TRANSFER PROTEIN 9"/>
    <property type="match status" value="1"/>
</dbReference>
<comment type="similarity">
    <text evidence="3">Belongs to the TRAFAC class myosin-kinesin ATPase superfamily. Kinesin family.</text>
</comment>
<feature type="coiled-coil region" evidence="4">
    <location>
        <begin position="1007"/>
        <end position="1052"/>
    </location>
</feature>
<dbReference type="PROSITE" id="PS00411">
    <property type="entry name" value="KINESIN_MOTOR_1"/>
    <property type="match status" value="1"/>
</dbReference>
<dbReference type="AlphaFoldDB" id="G0UYR7"/>
<dbReference type="Pfam" id="PF00225">
    <property type="entry name" value="Kinesin"/>
    <property type="match status" value="2"/>
</dbReference>
<reference evidence="7" key="1">
    <citation type="journal article" date="2012" name="Proc. Natl. Acad. Sci. U.S.A.">
        <title>Antigenic diversity is generated by distinct evolutionary mechanisms in African trypanosome species.</title>
        <authorList>
            <person name="Jackson A.P."/>
            <person name="Berry A."/>
            <person name="Aslett M."/>
            <person name="Allison H.C."/>
            <person name="Burton P."/>
            <person name="Vavrova-Anderson J."/>
            <person name="Brown R."/>
            <person name="Browne H."/>
            <person name="Corton N."/>
            <person name="Hauser H."/>
            <person name="Gamble J."/>
            <person name="Gilderthorp R."/>
            <person name="Marcello L."/>
            <person name="McQuillan J."/>
            <person name="Otto T.D."/>
            <person name="Quail M.A."/>
            <person name="Sanders M.J."/>
            <person name="van Tonder A."/>
            <person name="Ginger M.L."/>
            <person name="Field M.C."/>
            <person name="Barry J.D."/>
            <person name="Hertz-Fowler C."/>
            <person name="Berriman M."/>
        </authorList>
    </citation>
    <scope>NUCLEOTIDE SEQUENCE</scope>
    <source>
        <strain evidence="7">IL3000</strain>
    </source>
</reference>
<feature type="compositionally biased region" description="Polar residues" evidence="5">
    <location>
        <begin position="1"/>
        <end position="11"/>
    </location>
</feature>
<dbReference type="SMART" id="SM00129">
    <property type="entry name" value="KISc"/>
    <property type="match status" value="1"/>
</dbReference>
<gene>
    <name evidence="7" type="ORF">TCIL3000_10_13170</name>
</gene>
<feature type="coiled-coil region" evidence="4">
    <location>
        <begin position="865"/>
        <end position="892"/>
    </location>
</feature>
<evidence type="ECO:0000256" key="2">
    <source>
        <dbReference type="ARBA" id="ARBA00022840"/>
    </source>
</evidence>
<protein>
    <submittedName>
        <fullName evidence="7">Uncharacterized protein TCIL3000_10_13170</fullName>
    </submittedName>
</protein>
<feature type="region of interest" description="Disordered" evidence="5">
    <location>
        <begin position="142"/>
        <end position="167"/>
    </location>
</feature>
<keyword evidence="4" id="KW-0175">Coiled coil</keyword>
<feature type="domain" description="Kinesin motor" evidence="6">
    <location>
        <begin position="54"/>
        <end position="557"/>
    </location>
</feature>
<keyword evidence="1 3" id="KW-0547">Nucleotide-binding</keyword>
<dbReference type="FunFam" id="3.40.850.10:FF:000135">
    <property type="entry name" value="Putative kinesin"/>
    <property type="match status" value="1"/>
</dbReference>
<sequence length="1085" mass="122321">MPVTSPRSANAHSGRRVSAFRRATDGEFRRTNSMRSVSSPRQRFGESMQCSGNAMDVYVRVRPFNQRELASNMPLHSTVRIDVDNPCVITLLDPQKDFRARLSYNFTKCFWSVIDGESDDCSNAGELINAIRTYIDHRSFSPRRTTPRYNAGASSRSQSARAKGSGDLPSNVCDITGSGAALLTGVTVPHPPYGSQLDVYKVVGRPLLENALEGYNGCIFAYGQTGSGKTFTMLGYTPRVSDLCRKGNRNNLSISDVSVFGSQRHYHRRTPSGATSGRRRQKPPRESSMSLCDAFNTSMNFMSEAEPCDTLEDGAPTVDPNDLRGIIPRIVEDLFERLCEMRYKEGFHSCRVKMEFYEIYNEKVYDLISSQKDADLRIRHHPLTGPYVEGLSAAVVRNEEQVAELINRGNAERHTSCTRVNDCSSRSHAIIAIHLIQVSLDGDNNTYQKCSKLNLVDLAGSERIGASGVEGLHFKESTKINLSLTTLGRVIDCLAEISQNKVPSVPVPYRDSNLTWLLMDSLGGNSKTSMVATVSPHCSNFEEMQQTLRYASRAKQIVNVAVVNEDPQVRQIKILTSEIENLKKVIRENGMNEFTRDYVIDLEQRHNTLEKRCLEQQLCIVRLHTEAEDSALHDHRGDGTPSSGRTTRVFRTDMSGRHGRTHVSGDDIITSSNAFKTGPTGRNVENYWGSPAKTSPRKAGSGVANGEHVAEMSATIKRLKNEMEILRMDSHIQRWQVGQTSTLYTSKLLELVCETVTRKNTEFVSHIALLFNSWRGGRAVDVCTPPRRLNGGFHGSRGSSEINSCRFPEKDEKKDPDSYRSRGELSRGTESSPTEGRVADQKGIQYLPGETNLSLIERQRPPDFLRRLQYERDEIKRQKEEVDAKCREKDKEIMRLRRVLGTRDEKREEEASKSDEGNVSMEKLNALRSEMLKIQEKHKRSEQKSQADIQCLIERQDRLCSISNTLLSHWEGQSAALDSTFTQLRALLHSQDLQNNRFLQHETTMERRDYSAEVAAAEERNQRDTERFRDIVKRLRQNQEESKATIQRFEKDVMQHFSVVKSARSGRISYPNGNGSLAGGSRSSR</sequence>
<feature type="compositionally biased region" description="Basic and acidic residues" evidence="5">
    <location>
        <begin position="807"/>
        <end position="827"/>
    </location>
</feature>
<dbReference type="InterPro" id="IPR001752">
    <property type="entry name" value="Kinesin_motor_dom"/>
</dbReference>
<dbReference type="PRINTS" id="PR00380">
    <property type="entry name" value="KINESINHEAVY"/>
</dbReference>
<feature type="region of interest" description="Disordered" evidence="5">
    <location>
        <begin position="903"/>
        <end position="922"/>
    </location>
</feature>